<evidence type="ECO:0000256" key="1">
    <source>
        <dbReference type="SAM" id="Coils"/>
    </source>
</evidence>
<accession>A0AA85C529</accession>
<dbReference type="Proteomes" id="UP000050791">
    <property type="component" value="Unassembled WGS sequence"/>
</dbReference>
<dbReference type="AlphaFoldDB" id="A0AA85C529"/>
<protein>
    <submittedName>
        <fullName evidence="3">Uncharacterized protein</fullName>
    </submittedName>
</protein>
<feature type="coiled-coil region" evidence="1">
    <location>
        <begin position="221"/>
        <end position="248"/>
    </location>
</feature>
<sequence>MSSFCSQDDIFNRSYQAFNNISPLSDRFSKFLREYAKDEENDDTKSWSKIKDNCSNKIGDSLKTSLTESSSGSLNTSFLSSQEATKRSNTDNSLIKNQCTLIRNNLKLLRSQVDFLLKFNASEIEGLDDRVRETVKKELESLLLWLGPNLPRSEEIMQNQIVCRSPGTKSTSPKVFSSSPEIVSNILQENQIDSSILLLKETCSFETDENNAVNTNIHSFMKKMEDDFECLANEFKDLAKRIEKFEQLNWKELFHNFRIKIQEKTVKMCISYIIQKLDQNNIEE</sequence>
<keyword evidence="1" id="KW-0175">Coiled coil</keyword>
<name>A0AA85C529_9TREM</name>
<evidence type="ECO:0000313" key="2">
    <source>
        <dbReference type="Proteomes" id="UP000050791"/>
    </source>
</evidence>
<organism evidence="2 3">
    <name type="scientific">Schistosoma mattheei</name>
    <dbReference type="NCBI Taxonomy" id="31246"/>
    <lineage>
        <taxon>Eukaryota</taxon>
        <taxon>Metazoa</taxon>
        <taxon>Spiralia</taxon>
        <taxon>Lophotrochozoa</taxon>
        <taxon>Platyhelminthes</taxon>
        <taxon>Trematoda</taxon>
        <taxon>Digenea</taxon>
        <taxon>Strigeidida</taxon>
        <taxon>Schistosomatoidea</taxon>
        <taxon>Schistosomatidae</taxon>
        <taxon>Schistosoma</taxon>
    </lineage>
</organism>
<dbReference type="WBParaSite" id="SMTH1_96570.3">
    <property type="protein sequence ID" value="SMTH1_96570.3"/>
    <property type="gene ID" value="SMTH1_96570"/>
</dbReference>
<evidence type="ECO:0000313" key="3">
    <source>
        <dbReference type="WBParaSite" id="SMTH1_96570.3"/>
    </source>
</evidence>
<reference evidence="3" key="1">
    <citation type="submission" date="2023-11" db="UniProtKB">
        <authorList>
            <consortium name="WormBaseParasite"/>
        </authorList>
    </citation>
    <scope>IDENTIFICATION</scope>
</reference>
<proteinExistence type="predicted"/>